<comment type="similarity">
    <text evidence="1">Belongs to the glycosyltransferase 28 family.</text>
</comment>
<feature type="domain" description="Erythromycin biosynthesis protein CIII-like N-terminal" evidence="6">
    <location>
        <begin position="22"/>
        <end position="231"/>
    </location>
</feature>
<accession>A0A7Y7B5D0</accession>
<feature type="domain" description="Erythromycin biosynthesis protein CIII-like C-terminal" evidence="5">
    <location>
        <begin position="247"/>
        <end position="382"/>
    </location>
</feature>
<dbReference type="AlphaFoldDB" id="A0A7Y7B5D0"/>
<evidence type="ECO:0000256" key="1">
    <source>
        <dbReference type="ARBA" id="ARBA00006962"/>
    </source>
</evidence>
<dbReference type="EMBL" id="JABBXF010000033">
    <property type="protein sequence ID" value="NVK79179.1"/>
    <property type="molecule type" value="Genomic_DNA"/>
</dbReference>
<keyword evidence="3" id="KW-0808">Transferase</keyword>
<keyword evidence="2" id="KW-0328">Glycosyltransferase</keyword>
<dbReference type="Pfam" id="PF21036">
    <property type="entry name" value="EryCIII-like_N"/>
    <property type="match status" value="1"/>
</dbReference>
<dbReference type="GO" id="GO:0008194">
    <property type="term" value="F:UDP-glycosyltransferase activity"/>
    <property type="evidence" value="ECO:0007669"/>
    <property type="project" value="InterPro"/>
</dbReference>
<dbReference type="InterPro" id="IPR010610">
    <property type="entry name" value="EryCIII-like_C"/>
</dbReference>
<evidence type="ECO:0000256" key="2">
    <source>
        <dbReference type="ARBA" id="ARBA00022676"/>
    </source>
</evidence>
<dbReference type="GO" id="GO:0016758">
    <property type="term" value="F:hexosyltransferase activity"/>
    <property type="evidence" value="ECO:0007669"/>
    <property type="project" value="UniProtKB-ARBA"/>
</dbReference>
<dbReference type="InterPro" id="IPR002213">
    <property type="entry name" value="UDP_glucos_trans"/>
</dbReference>
<evidence type="ECO:0000313" key="7">
    <source>
        <dbReference type="EMBL" id="NVK79179.1"/>
    </source>
</evidence>
<protein>
    <submittedName>
        <fullName evidence="7">DUF1205 domain-containing protein</fullName>
    </submittedName>
</protein>
<comment type="caution">
    <text evidence="7">The sequence shown here is derived from an EMBL/GenBank/DDBJ whole genome shotgun (WGS) entry which is preliminary data.</text>
</comment>
<dbReference type="PANTHER" id="PTHR48050:SF13">
    <property type="entry name" value="STEROL 3-BETA-GLUCOSYLTRANSFERASE UGT80A2"/>
    <property type="match status" value="1"/>
</dbReference>
<dbReference type="InterPro" id="IPR050426">
    <property type="entry name" value="Glycosyltransferase_28"/>
</dbReference>
<feature type="region of interest" description="Disordered" evidence="4">
    <location>
        <begin position="412"/>
        <end position="432"/>
    </location>
</feature>
<evidence type="ECO:0000256" key="3">
    <source>
        <dbReference type="ARBA" id="ARBA00022679"/>
    </source>
</evidence>
<evidence type="ECO:0000313" key="8">
    <source>
        <dbReference type="Proteomes" id="UP000587462"/>
    </source>
</evidence>
<sequence length="432" mass="45978">MRVMFTTWNWTTHYFPLVPLAWSMRAAGHEVVVATQPGLAGTVSRSGLPVAAVGTDVDVASMMSSYVRRAERHAARLPEWSSMRKFGAGNCWLSVAMCRAMADGLWEFASRWRPDLIVFEPTTYAGPLVAARLGVPAVRHTWGIDFAYLLREFDEEALAPFREQWGLGPVETLGEVTVDPCPPGLQIPSGGTVPVAARRLPMRYVPYNGPGRVPDWLLTRPRAPRVCVTWGVSSGQFDPRQVVLDETVRAVARLGVEVVAAVSRADRRLLSTVPDNVRVAEGVPLHALLPTCDALVSQGGLGTVMTAVASGVPQLLVPQTTDRLVNADRLGATGAARTLLPDQHGAQAVGDHVTALLTDPAHAAAARRLRAEQDALPDSNAMADLLSGTVLRGAALGDMSETSAPGVPVFTETGRPGPATPALISRPGAAHA</sequence>
<evidence type="ECO:0000259" key="5">
    <source>
        <dbReference type="Pfam" id="PF06722"/>
    </source>
</evidence>
<dbReference type="Pfam" id="PF06722">
    <property type="entry name" value="EryCIII-like_C"/>
    <property type="match status" value="1"/>
</dbReference>
<dbReference type="SUPFAM" id="SSF53756">
    <property type="entry name" value="UDP-Glycosyltransferase/glycogen phosphorylase"/>
    <property type="match status" value="1"/>
</dbReference>
<dbReference type="CDD" id="cd03784">
    <property type="entry name" value="GT1_Gtf-like"/>
    <property type="match status" value="1"/>
</dbReference>
<proteinExistence type="inferred from homology"/>
<dbReference type="Gene3D" id="3.40.50.2000">
    <property type="entry name" value="Glycogen Phosphorylase B"/>
    <property type="match status" value="2"/>
</dbReference>
<dbReference type="InterPro" id="IPR048284">
    <property type="entry name" value="EryCIII-like_N"/>
</dbReference>
<name>A0A7Y7B5D0_STRMO</name>
<evidence type="ECO:0000259" key="6">
    <source>
        <dbReference type="Pfam" id="PF21036"/>
    </source>
</evidence>
<reference evidence="7 8" key="1">
    <citation type="submission" date="2020-04" db="EMBL/GenBank/DDBJ databases">
        <title>Draft Genome Sequence of Streptomyces morookaense DSM 40503, an 8-azaguanine-producing strain.</title>
        <authorList>
            <person name="Qi J."/>
            <person name="Gao J.-M."/>
        </authorList>
    </citation>
    <scope>NUCLEOTIDE SEQUENCE [LARGE SCALE GENOMIC DNA]</scope>
    <source>
        <strain evidence="7 8">DSM 40503</strain>
    </source>
</reference>
<organism evidence="7 8">
    <name type="scientific">Streptomyces morookaense</name>
    <name type="common">Streptoverticillium morookaense</name>
    <dbReference type="NCBI Taxonomy" id="1970"/>
    <lineage>
        <taxon>Bacteria</taxon>
        <taxon>Bacillati</taxon>
        <taxon>Actinomycetota</taxon>
        <taxon>Actinomycetes</taxon>
        <taxon>Kitasatosporales</taxon>
        <taxon>Streptomycetaceae</taxon>
        <taxon>Streptomyces</taxon>
    </lineage>
</organism>
<dbReference type="FunFam" id="3.40.50.2000:FF:000072">
    <property type="entry name" value="Glycosyl transferase"/>
    <property type="match status" value="1"/>
</dbReference>
<dbReference type="PANTHER" id="PTHR48050">
    <property type="entry name" value="STEROL 3-BETA-GLUCOSYLTRANSFERASE"/>
    <property type="match status" value="1"/>
</dbReference>
<dbReference type="Proteomes" id="UP000587462">
    <property type="component" value="Unassembled WGS sequence"/>
</dbReference>
<evidence type="ECO:0000256" key="4">
    <source>
        <dbReference type="SAM" id="MobiDB-lite"/>
    </source>
</evidence>
<dbReference type="GO" id="GO:0017000">
    <property type="term" value="P:antibiotic biosynthetic process"/>
    <property type="evidence" value="ECO:0007669"/>
    <property type="project" value="UniProtKB-ARBA"/>
</dbReference>
<keyword evidence="8" id="KW-1185">Reference proteome</keyword>
<gene>
    <name evidence="7" type="ORF">HG542_16080</name>
</gene>